<feature type="domain" description="ABC transporter" evidence="8">
    <location>
        <begin position="347"/>
        <end position="586"/>
    </location>
</feature>
<dbReference type="OrthoDB" id="9806127at2"/>
<dbReference type="GO" id="GO:0034040">
    <property type="term" value="F:ATPase-coupled lipid transmembrane transporter activity"/>
    <property type="evidence" value="ECO:0007669"/>
    <property type="project" value="TreeGrafter"/>
</dbReference>
<evidence type="ECO:0000313" key="10">
    <source>
        <dbReference type="EMBL" id="RJG25974.1"/>
    </source>
</evidence>
<dbReference type="InterPro" id="IPR003593">
    <property type="entry name" value="AAA+_ATPase"/>
</dbReference>
<dbReference type="PROSITE" id="PS50929">
    <property type="entry name" value="ABC_TM1F"/>
    <property type="match status" value="1"/>
</dbReference>
<dbReference type="GO" id="GO:0140359">
    <property type="term" value="F:ABC-type transporter activity"/>
    <property type="evidence" value="ECO:0007669"/>
    <property type="project" value="InterPro"/>
</dbReference>
<feature type="transmembrane region" description="Helical" evidence="7">
    <location>
        <begin position="21"/>
        <end position="45"/>
    </location>
</feature>
<dbReference type="InterPro" id="IPR003439">
    <property type="entry name" value="ABC_transporter-like_ATP-bd"/>
</dbReference>
<accession>A0A3A3GM71</accession>
<dbReference type="PROSITE" id="PS00211">
    <property type="entry name" value="ABC_TRANSPORTER_1"/>
    <property type="match status" value="1"/>
</dbReference>
<evidence type="ECO:0000256" key="4">
    <source>
        <dbReference type="ARBA" id="ARBA00022840"/>
    </source>
</evidence>
<organism evidence="10 11">
    <name type="scientific">Paenibacillus thiaminolyticus</name>
    <name type="common">Bacillus thiaminolyticus</name>
    <dbReference type="NCBI Taxonomy" id="49283"/>
    <lineage>
        <taxon>Bacteria</taxon>
        <taxon>Bacillati</taxon>
        <taxon>Bacillota</taxon>
        <taxon>Bacilli</taxon>
        <taxon>Bacillales</taxon>
        <taxon>Paenibacillaceae</taxon>
        <taxon>Paenibacillus</taxon>
    </lineage>
</organism>
<feature type="transmembrane region" description="Helical" evidence="7">
    <location>
        <begin position="253"/>
        <end position="276"/>
    </location>
</feature>
<feature type="domain" description="ABC transmembrane type-1" evidence="9">
    <location>
        <begin position="25"/>
        <end position="311"/>
    </location>
</feature>
<evidence type="ECO:0000313" key="11">
    <source>
        <dbReference type="Proteomes" id="UP000266177"/>
    </source>
</evidence>
<dbReference type="AlphaFoldDB" id="A0A3A3GM71"/>
<dbReference type="InterPro" id="IPR017871">
    <property type="entry name" value="ABC_transporter-like_CS"/>
</dbReference>
<dbReference type="PANTHER" id="PTHR24221:SF654">
    <property type="entry name" value="ATP-BINDING CASSETTE SUB-FAMILY B MEMBER 6"/>
    <property type="match status" value="1"/>
</dbReference>
<dbReference type="InterPro" id="IPR039421">
    <property type="entry name" value="Type_1_exporter"/>
</dbReference>
<keyword evidence="3" id="KW-0547">Nucleotide-binding</keyword>
<name>A0A3A3GM71_PANTH</name>
<protein>
    <submittedName>
        <fullName evidence="10">ABC transporter ATP-binding protein</fullName>
    </submittedName>
</protein>
<evidence type="ECO:0000256" key="7">
    <source>
        <dbReference type="SAM" id="Phobius"/>
    </source>
</evidence>
<evidence type="ECO:0000256" key="5">
    <source>
        <dbReference type="ARBA" id="ARBA00022989"/>
    </source>
</evidence>
<sequence>MQLNILKNLMDLFAIIFLHHKFYILISLFYIISHAIAPFITIVYFKYLFDAIQFHYGLPYIVNITLLMLACQLIITNAQIYTKSATTLHSKWLLVPLTAMFCKKSIEMDYKNTEDQSIIREMNRASFVLANGDNLEKYLAAVNGIFVALLQLTFIAYLATMSNPLLIVIVLAVSILNTAISIRVQNKNYQIHRESLPVDRKWRYIIQLATELKFAKEVRLFSLENFVIRKGDENRKEFFSLFDKINKNERKGLLLNIGINVAQEIAILVTLVYSVIFRGLTIGNFVVLMNAVRQFSDSFRALFDHMINLYTINHYINDFFVFLRRQSDLRDHSQQIVIEAGEAPGKFEFVNVSFHYPNDPRTILKNINLTIEPGECLVIVGENGAGKTTLIKLLMRLYDVTSGAILYNGVNIKDYDYDSYMNVLATIFQDYKIFAVSVYENITFKEAEEHDAAVHSLLEQNNLSAKIQSLPHQERTVLSRRFDRDGVELSGGQAQRIAFCRAMYKQSPVIILDEPSASLSPIAENEMYIHFSQMIKNKTTIFISHRLSSSSISDKICVLDDGEIAEYGTHNELIHRNGLYKEMYEIQSQYYKESV</sequence>
<dbReference type="SMART" id="SM00382">
    <property type="entry name" value="AAA"/>
    <property type="match status" value="1"/>
</dbReference>
<keyword evidence="4 10" id="KW-0067">ATP-binding</keyword>
<dbReference type="EMBL" id="QYZD01000002">
    <property type="protein sequence ID" value="RJG25974.1"/>
    <property type="molecule type" value="Genomic_DNA"/>
</dbReference>
<keyword evidence="2 7" id="KW-0812">Transmembrane</keyword>
<dbReference type="InterPro" id="IPR027417">
    <property type="entry name" value="P-loop_NTPase"/>
</dbReference>
<dbReference type="PANTHER" id="PTHR24221">
    <property type="entry name" value="ATP-BINDING CASSETTE SUB-FAMILY B"/>
    <property type="match status" value="1"/>
</dbReference>
<dbReference type="GO" id="GO:0005886">
    <property type="term" value="C:plasma membrane"/>
    <property type="evidence" value="ECO:0007669"/>
    <property type="project" value="UniProtKB-SubCell"/>
</dbReference>
<feature type="transmembrane region" description="Helical" evidence="7">
    <location>
        <begin position="57"/>
        <end position="75"/>
    </location>
</feature>
<dbReference type="GO" id="GO:0016887">
    <property type="term" value="F:ATP hydrolysis activity"/>
    <property type="evidence" value="ECO:0007669"/>
    <property type="project" value="InterPro"/>
</dbReference>
<keyword evidence="6 7" id="KW-0472">Membrane</keyword>
<dbReference type="Gene3D" id="3.40.50.300">
    <property type="entry name" value="P-loop containing nucleotide triphosphate hydrolases"/>
    <property type="match status" value="1"/>
</dbReference>
<dbReference type="SUPFAM" id="SSF90123">
    <property type="entry name" value="ABC transporter transmembrane region"/>
    <property type="match status" value="1"/>
</dbReference>
<comment type="caution">
    <text evidence="10">The sequence shown here is derived from an EMBL/GenBank/DDBJ whole genome shotgun (WGS) entry which is preliminary data.</text>
</comment>
<comment type="subcellular location">
    <subcellularLocation>
        <location evidence="1">Cell membrane</location>
        <topology evidence="1">Multi-pass membrane protein</topology>
    </subcellularLocation>
</comment>
<dbReference type="GO" id="GO:0005524">
    <property type="term" value="F:ATP binding"/>
    <property type="evidence" value="ECO:0007669"/>
    <property type="project" value="UniProtKB-KW"/>
</dbReference>
<dbReference type="SUPFAM" id="SSF52540">
    <property type="entry name" value="P-loop containing nucleoside triphosphate hydrolases"/>
    <property type="match status" value="1"/>
</dbReference>
<dbReference type="Pfam" id="PF00005">
    <property type="entry name" value="ABC_tran"/>
    <property type="match status" value="1"/>
</dbReference>
<proteinExistence type="predicted"/>
<evidence type="ECO:0000259" key="9">
    <source>
        <dbReference type="PROSITE" id="PS50929"/>
    </source>
</evidence>
<keyword evidence="5 7" id="KW-1133">Transmembrane helix</keyword>
<evidence type="ECO:0000259" key="8">
    <source>
        <dbReference type="PROSITE" id="PS50893"/>
    </source>
</evidence>
<gene>
    <name evidence="10" type="ORF">DQX05_03490</name>
</gene>
<evidence type="ECO:0000256" key="6">
    <source>
        <dbReference type="ARBA" id="ARBA00023136"/>
    </source>
</evidence>
<evidence type="ECO:0000256" key="2">
    <source>
        <dbReference type="ARBA" id="ARBA00022692"/>
    </source>
</evidence>
<dbReference type="InterPro" id="IPR036640">
    <property type="entry name" value="ABC1_TM_sf"/>
</dbReference>
<evidence type="ECO:0000256" key="3">
    <source>
        <dbReference type="ARBA" id="ARBA00022741"/>
    </source>
</evidence>
<evidence type="ECO:0000256" key="1">
    <source>
        <dbReference type="ARBA" id="ARBA00004651"/>
    </source>
</evidence>
<dbReference type="Gene3D" id="1.20.1560.10">
    <property type="entry name" value="ABC transporter type 1, transmembrane domain"/>
    <property type="match status" value="1"/>
</dbReference>
<dbReference type="Proteomes" id="UP000266177">
    <property type="component" value="Unassembled WGS sequence"/>
</dbReference>
<feature type="transmembrane region" description="Helical" evidence="7">
    <location>
        <begin position="165"/>
        <end position="184"/>
    </location>
</feature>
<dbReference type="InterPro" id="IPR011527">
    <property type="entry name" value="ABC1_TM_dom"/>
</dbReference>
<dbReference type="PROSITE" id="PS50893">
    <property type="entry name" value="ABC_TRANSPORTER_2"/>
    <property type="match status" value="1"/>
</dbReference>
<reference evidence="10 11" key="1">
    <citation type="submission" date="2018-09" db="EMBL/GenBank/DDBJ databases">
        <title>Paenibacillus SK2017-BO5.</title>
        <authorList>
            <person name="Piskunova J.V."/>
            <person name="Dubiley S.A."/>
            <person name="Severinov K.V."/>
        </authorList>
    </citation>
    <scope>NUCLEOTIDE SEQUENCE [LARGE SCALE GENOMIC DNA]</scope>
    <source>
        <strain evidence="10 11">BO5</strain>
    </source>
</reference>
<feature type="transmembrane region" description="Helical" evidence="7">
    <location>
        <begin position="138"/>
        <end position="159"/>
    </location>
</feature>